<accession>A0A1G2UTC6</accession>
<dbReference type="InterPro" id="IPR029063">
    <property type="entry name" value="SAM-dependent_MTases_sf"/>
</dbReference>
<gene>
    <name evidence="1" type="ORF">A2Y49_03320</name>
</gene>
<keyword evidence="1" id="KW-0489">Methyltransferase</keyword>
<dbReference type="GO" id="GO:0070475">
    <property type="term" value="P:rRNA base methylation"/>
    <property type="evidence" value="ECO:0007669"/>
    <property type="project" value="TreeGrafter"/>
</dbReference>
<organism evidence="1 2">
    <name type="scientific">Candidatus Zambryskibacteria bacterium RIFCSPLOWO2_12_39_8</name>
    <dbReference type="NCBI Taxonomy" id="1802774"/>
    <lineage>
        <taxon>Bacteria</taxon>
        <taxon>Candidatus Zambryskiibacteriota</taxon>
    </lineage>
</organism>
<dbReference type="Pfam" id="PF01795">
    <property type="entry name" value="Methyltransf_5"/>
    <property type="match status" value="1"/>
</dbReference>
<dbReference type="Proteomes" id="UP000177154">
    <property type="component" value="Unassembled WGS sequence"/>
</dbReference>
<dbReference type="SUPFAM" id="SSF53335">
    <property type="entry name" value="S-adenosyl-L-methionine-dependent methyltransferases"/>
    <property type="match status" value="1"/>
</dbReference>
<name>A0A1G2UTC6_9BACT</name>
<evidence type="ECO:0000313" key="2">
    <source>
        <dbReference type="Proteomes" id="UP000177154"/>
    </source>
</evidence>
<dbReference type="Gene3D" id="3.40.50.150">
    <property type="entry name" value="Vaccinia Virus protein VP39"/>
    <property type="match status" value="1"/>
</dbReference>
<dbReference type="InterPro" id="IPR002903">
    <property type="entry name" value="RsmH"/>
</dbReference>
<dbReference type="GO" id="GO:0071424">
    <property type="term" value="F:rRNA (cytosine-N4-)-methyltransferase activity"/>
    <property type="evidence" value="ECO:0007669"/>
    <property type="project" value="TreeGrafter"/>
</dbReference>
<sequence length="104" mass="11301">MIHKSVLLMEAIDGLNIKEGDIFVDCTVGGGGHLEEVCRRFGSKVSLIGIDLDPDAIARASARLEHFKCPIRYAVGSFRNIDTILLHSGVSKVDKILFDLGMSS</sequence>
<reference evidence="1 2" key="1">
    <citation type="journal article" date="2016" name="Nat. Commun.">
        <title>Thousands of microbial genomes shed light on interconnected biogeochemical processes in an aquifer system.</title>
        <authorList>
            <person name="Anantharaman K."/>
            <person name="Brown C.T."/>
            <person name="Hug L.A."/>
            <person name="Sharon I."/>
            <person name="Castelle C.J."/>
            <person name="Probst A.J."/>
            <person name="Thomas B.C."/>
            <person name="Singh A."/>
            <person name="Wilkins M.J."/>
            <person name="Karaoz U."/>
            <person name="Brodie E.L."/>
            <person name="Williams K.H."/>
            <person name="Hubbard S.S."/>
            <person name="Banfield J.F."/>
        </authorList>
    </citation>
    <scope>NUCLEOTIDE SEQUENCE [LARGE SCALE GENOMIC DNA]</scope>
</reference>
<evidence type="ECO:0000313" key="1">
    <source>
        <dbReference type="EMBL" id="OHB12657.1"/>
    </source>
</evidence>
<proteinExistence type="predicted"/>
<protein>
    <submittedName>
        <fullName evidence="1">16S rRNA (Cytosine(1402)-N(4))-methyltransferase</fullName>
    </submittedName>
</protein>
<comment type="caution">
    <text evidence="1">The sequence shown here is derived from an EMBL/GenBank/DDBJ whole genome shotgun (WGS) entry which is preliminary data.</text>
</comment>
<dbReference type="EMBL" id="MHWR01000035">
    <property type="protein sequence ID" value="OHB12657.1"/>
    <property type="molecule type" value="Genomic_DNA"/>
</dbReference>
<feature type="non-terminal residue" evidence="1">
    <location>
        <position position="104"/>
    </location>
</feature>
<dbReference type="AlphaFoldDB" id="A0A1G2UTC6"/>
<dbReference type="PANTHER" id="PTHR11265">
    <property type="entry name" value="S-ADENOSYL-METHYLTRANSFERASE MRAW"/>
    <property type="match status" value="1"/>
</dbReference>
<dbReference type="GO" id="GO:0005737">
    <property type="term" value="C:cytoplasm"/>
    <property type="evidence" value="ECO:0007669"/>
    <property type="project" value="TreeGrafter"/>
</dbReference>
<keyword evidence="1" id="KW-0808">Transferase</keyword>
<dbReference type="PANTHER" id="PTHR11265:SF0">
    <property type="entry name" value="12S RRNA N4-METHYLCYTIDINE METHYLTRANSFERASE"/>
    <property type="match status" value="1"/>
</dbReference>